<dbReference type="Proteomes" id="UP000486351">
    <property type="component" value="Unassembled WGS sequence"/>
</dbReference>
<accession>A0A6G0RP12</accession>
<evidence type="ECO:0000313" key="3">
    <source>
        <dbReference type="Proteomes" id="UP000486351"/>
    </source>
</evidence>
<sequence>MRRDLSRERVFFLLVLAAGLLVLSGLMLRHESAVLPARTFRDGFTVAEGVVRRAEIVAAANASDGNATMAPPEAEGHTTTIKTEDGDEITIKRSATSKGNKITTISRDDKGKLTIEDATAEERRTEAETKPEEAPRAEKQDTFEDIPTASPSAILKQDTGTARRDTEEVAADAAEDEATGAEAVVVSGGKKVTVVQVNRSLTKVSLSDVEEEDHEDATSVRTFHRDPNGGFTALHLSRLIWRDNEEKRVSCSTREGCKKKLTS</sequence>
<feature type="compositionally biased region" description="Basic and acidic residues" evidence="1">
    <location>
        <begin position="106"/>
        <end position="142"/>
    </location>
</feature>
<feature type="region of interest" description="Disordered" evidence="1">
    <location>
        <begin position="64"/>
        <end position="165"/>
    </location>
</feature>
<name>A0A6G0RP12_9STRA</name>
<proteinExistence type="predicted"/>
<protein>
    <submittedName>
        <fullName evidence="2">Uncharacterized protein</fullName>
    </submittedName>
</protein>
<dbReference type="EMBL" id="QXFY01000669">
    <property type="protein sequence ID" value="KAE9338373.1"/>
    <property type="molecule type" value="Genomic_DNA"/>
</dbReference>
<feature type="compositionally biased region" description="Polar residues" evidence="1">
    <location>
        <begin position="93"/>
        <end position="105"/>
    </location>
</feature>
<evidence type="ECO:0000313" key="2">
    <source>
        <dbReference type="EMBL" id="KAE9338373.1"/>
    </source>
</evidence>
<dbReference type="AlphaFoldDB" id="A0A6G0RP12"/>
<comment type="caution">
    <text evidence="2">The sequence shown here is derived from an EMBL/GenBank/DDBJ whole genome shotgun (WGS) entry which is preliminary data.</text>
</comment>
<evidence type="ECO:0000256" key="1">
    <source>
        <dbReference type="SAM" id="MobiDB-lite"/>
    </source>
</evidence>
<reference evidence="2 3" key="1">
    <citation type="submission" date="2018-09" db="EMBL/GenBank/DDBJ databases">
        <title>Genomic investigation of the strawberry pathogen Phytophthora fragariae indicates pathogenicity is determined by transcriptional variation in three key races.</title>
        <authorList>
            <person name="Adams T.M."/>
            <person name="Armitage A.D."/>
            <person name="Sobczyk M.K."/>
            <person name="Bates H.J."/>
            <person name="Dunwell J.M."/>
            <person name="Nellist C.F."/>
            <person name="Harrison R.J."/>
        </authorList>
    </citation>
    <scope>NUCLEOTIDE SEQUENCE [LARGE SCALE GENOMIC DNA]</scope>
    <source>
        <strain evidence="2 3">NOV-77</strain>
    </source>
</reference>
<organism evidence="2 3">
    <name type="scientific">Phytophthora fragariae</name>
    <dbReference type="NCBI Taxonomy" id="53985"/>
    <lineage>
        <taxon>Eukaryota</taxon>
        <taxon>Sar</taxon>
        <taxon>Stramenopiles</taxon>
        <taxon>Oomycota</taxon>
        <taxon>Peronosporomycetes</taxon>
        <taxon>Peronosporales</taxon>
        <taxon>Peronosporaceae</taxon>
        <taxon>Phytophthora</taxon>
    </lineage>
</organism>
<gene>
    <name evidence="2" type="ORF">PF008_g12093</name>
</gene>